<evidence type="ECO:0000256" key="10">
    <source>
        <dbReference type="ARBA" id="ARBA00023065"/>
    </source>
</evidence>
<dbReference type="RefSeq" id="WP_186901642.1">
    <property type="nucleotide sequence ID" value="NZ_JACOOT010000031.1"/>
</dbReference>
<comment type="similarity">
    <text evidence="3">Belongs to the multi antimicrobial extrusion (MATE) (TC 2.A.66.1) family.</text>
</comment>
<evidence type="ECO:0000256" key="12">
    <source>
        <dbReference type="ARBA" id="ARBA00031636"/>
    </source>
</evidence>
<reference evidence="14 15" key="1">
    <citation type="submission" date="2020-08" db="EMBL/GenBank/DDBJ databases">
        <title>Genome public.</title>
        <authorList>
            <person name="Liu C."/>
            <person name="Sun Q."/>
        </authorList>
    </citation>
    <scope>NUCLEOTIDE SEQUENCE [LARGE SCALE GENOMIC DNA]</scope>
    <source>
        <strain evidence="14 15">BX17</strain>
    </source>
</reference>
<evidence type="ECO:0000256" key="13">
    <source>
        <dbReference type="SAM" id="Phobius"/>
    </source>
</evidence>
<dbReference type="InterPro" id="IPR050222">
    <property type="entry name" value="MATE_MdtK"/>
</dbReference>
<organism evidence="14 15">
    <name type="scientific">Blautia segnis</name>
    <dbReference type="NCBI Taxonomy" id="2763030"/>
    <lineage>
        <taxon>Bacteria</taxon>
        <taxon>Bacillati</taxon>
        <taxon>Bacillota</taxon>
        <taxon>Clostridia</taxon>
        <taxon>Lachnospirales</taxon>
        <taxon>Lachnospiraceae</taxon>
        <taxon>Blautia</taxon>
    </lineage>
</organism>
<dbReference type="GO" id="GO:0015297">
    <property type="term" value="F:antiporter activity"/>
    <property type="evidence" value="ECO:0007669"/>
    <property type="project" value="UniProtKB-KW"/>
</dbReference>
<evidence type="ECO:0000256" key="11">
    <source>
        <dbReference type="ARBA" id="ARBA00023136"/>
    </source>
</evidence>
<evidence type="ECO:0000313" key="14">
    <source>
        <dbReference type="EMBL" id="MBC5652049.1"/>
    </source>
</evidence>
<gene>
    <name evidence="14" type="ORF">H8S54_13250</name>
</gene>
<dbReference type="PIRSF" id="PIRSF006603">
    <property type="entry name" value="DinF"/>
    <property type="match status" value="1"/>
</dbReference>
<evidence type="ECO:0000256" key="9">
    <source>
        <dbReference type="ARBA" id="ARBA00022989"/>
    </source>
</evidence>
<keyword evidence="7" id="KW-1003">Cell membrane</keyword>
<protein>
    <recommendedName>
        <fullName evidence="4">Probable multidrug resistance protein NorM</fullName>
    </recommendedName>
    <alternativeName>
        <fullName evidence="12">Multidrug-efflux transporter</fullName>
    </alternativeName>
</protein>
<dbReference type="AlphaFoldDB" id="A0A8I0AKP1"/>
<evidence type="ECO:0000256" key="3">
    <source>
        <dbReference type="ARBA" id="ARBA00010199"/>
    </source>
</evidence>
<feature type="transmembrane region" description="Helical" evidence="13">
    <location>
        <begin position="358"/>
        <end position="378"/>
    </location>
</feature>
<feature type="transmembrane region" description="Helical" evidence="13">
    <location>
        <begin position="417"/>
        <end position="437"/>
    </location>
</feature>
<evidence type="ECO:0000256" key="2">
    <source>
        <dbReference type="ARBA" id="ARBA00004651"/>
    </source>
</evidence>
<comment type="caution">
    <text evidence="14">The sequence shown here is derived from an EMBL/GenBank/DDBJ whole genome shotgun (WGS) entry which is preliminary data.</text>
</comment>
<feature type="transmembrane region" description="Helical" evidence="13">
    <location>
        <begin position="390"/>
        <end position="411"/>
    </location>
</feature>
<dbReference type="InterPro" id="IPR002528">
    <property type="entry name" value="MATE_fam"/>
</dbReference>
<dbReference type="InterPro" id="IPR048279">
    <property type="entry name" value="MdtK-like"/>
</dbReference>
<keyword evidence="6" id="KW-0050">Antiport</keyword>
<comment type="subcellular location">
    <subcellularLocation>
        <location evidence="2">Cell membrane</location>
        <topology evidence="2">Multi-pass membrane protein</topology>
    </subcellularLocation>
</comment>
<dbReference type="GO" id="GO:0006811">
    <property type="term" value="P:monoatomic ion transport"/>
    <property type="evidence" value="ECO:0007669"/>
    <property type="project" value="UniProtKB-KW"/>
</dbReference>
<keyword evidence="8 13" id="KW-0812">Transmembrane</keyword>
<dbReference type="GO" id="GO:0005886">
    <property type="term" value="C:plasma membrane"/>
    <property type="evidence" value="ECO:0007669"/>
    <property type="project" value="UniProtKB-SubCell"/>
</dbReference>
<evidence type="ECO:0000256" key="1">
    <source>
        <dbReference type="ARBA" id="ARBA00003408"/>
    </source>
</evidence>
<dbReference type="Proteomes" id="UP000652847">
    <property type="component" value="Unassembled WGS sequence"/>
</dbReference>
<feature type="transmembrane region" description="Helical" evidence="13">
    <location>
        <begin position="168"/>
        <end position="188"/>
    </location>
</feature>
<keyword evidence="5" id="KW-0813">Transport</keyword>
<dbReference type="PANTHER" id="PTHR43298">
    <property type="entry name" value="MULTIDRUG RESISTANCE PROTEIN NORM-RELATED"/>
    <property type="match status" value="1"/>
</dbReference>
<proteinExistence type="inferred from homology"/>
<evidence type="ECO:0000256" key="4">
    <source>
        <dbReference type="ARBA" id="ARBA00020268"/>
    </source>
</evidence>
<dbReference type="PANTHER" id="PTHR43298:SF2">
    <property type="entry name" value="FMN_FAD EXPORTER YEEO-RELATED"/>
    <property type="match status" value="1"/>
</dbReference>
<evidence type="ECO:0000256" key="6">
    <source>
        <dbReference type="ARBA" id="ARBA00022449"/>
    </source>
</evidence>
<dbReference type="NCBIfam" id="TIGR00797">
    <property type="entry name" value="matE"/>
    <property type="match status" value="1"/>
</dbReference>
<sequence>MKEDRQDLTTGSIWGKMLFFSIPLMLTNLFQVLFNMADIAVIGQFAGSLSLGAVGSTTTLVTLFTGVLIGMAGGINVLVARYFGAKDKKSTVQTIHTALLVSLGTGVIVLAFGMLFSRWILEVMNTKEELLEGAVLYIRIYFLGMPALALYNFGNAVCSAFGDTKKPLYYLSAAGVVNVVLNLFFVIICKMDVAGVATASIISQYLSAFLILRALVKMGGDYALRMSELKFNRRMAKYIIQIGLPAGLQNGIFQLANLFIQAGVNTFDATMVAGNSAAANADALLYDSMAAFYTACGSFMGQNYGAGKRKRVKNSYLISLAYSFGIGLVGGICLVIFGRQFLGLFTNDPAVIDAGMKRLTIMGYCYGFSAFMDATIAASRALGKSLVPTVIVIMGSCVFRIIWVNTVFAYFKTIPSLYLLYIFSWGITATVEIIYFIHVYKNTKIGIA</sequence>
<keyword evidence="11 13" id="KW-0472">Membrane</keyword>
<dbReference type="EMBL" id="JACOOT010000031">
    <property type="protein sequence ID" value="MBC5652049.1"/>
    <property type="molecule type" value="Genomic_DNA"/>
</dbReference>
<dbReference type="CDD" id="cd13138">
    <property type="entry name" value="MATE_yoeA_like"/>
    <property type="match status" value="1"/>
</dbReference>
<feature type="transmembrane region" description="Helical" evidence="13">
    <location>
        <begin position="20"/>
        <end position="43"/>
    </location>
</feature>
<evidence type="ECO:0000256" key="5">
    <source>
        <dbReference type="ARBA" id="ARBA00022448"/>
    </source>
</evidence>
<dbReference type="Pfam" id="PF01554">
    <property type="entry name" value="MatE"/>
    <property type="match status" value="2"/>
</dbReference>
<feature type="transmembrane region" description="Helical" evidence="13">
    <location>
        <begin position="95"/>
        <end position="116"/>
    </location>
</feature>
<feature type="transmembrane region" description="Helical" evidence="13">
    <location>
        <begin position="316"/>
        <end position="338"/>
    </location>
</feature>
<accession>A0A8I0AKP1</accession>
<dbReference type="GO" id="GO:0042910">
    <property type="term" value="F:xenobiotic transmembrane transporter activity"/>
    <property type="evidence" value="ECO:0007669"/>
    <property type="project" value="InterPro"/>
</dbReference>
<evidence type="ECO:0000256" key="7">
    <source>
        <dbReference type="ARBA" id="ARBA00022475"/>
    </source>
</evidence>
<evidence type="ECO:0000256" key="8">
    <source>
        <dbReference type="ARBA" id="ARBA00022692"/>
    </source>
</evidence>
<evidence type="ECO:0000313" key="15">
    <source>
        <dbReference type="Proteomes" id="UP000652847"/>
    </source>
</evidence>
<keyword evidence="15" id="KW-1185">Reference proteome</keyword>
<comment type="function">
    <text evidence="1">Multidrug efflux pump.</text>
</comment>
<feature type="transmembrane region" description="Helical" evidence="13">
    <location>
        <begin position="136"/>
        <end position="161"/>
    </location>
</feature>
<keyword evidence="10" id="KW-0406">Ion transport</keyword>
<name>A0A8I0AKP1_9FIRM</name>
<feature type="transmembrane region" description="Helical" evidence="13">
    <location>
        <begin position="63"/>
        <end position="83"/>
    </location>
</feature>
<keyword evidence="9 13" id="KW-1133">Transmembrane helix</keyword>
<feature type="transmembrane region" description="Helical" evidence="13">
    <location>
        <begin position="194"/>
        <end position="216"/>
    </location>
</feature>